<dbReference type="AlphaFoldDB" id="A0A9P2TCW0"/>
<reference evidence="2 3" key="1">
    <citation type="journal article" date="2013" name="Genome Announc.">
        <title>Draft Genome Sequence of the Lignocellulose Decomposer Thermobifida fusca Strain TM51.</title>
        <authorList>
            <person name="Toth A."/>
            <person name="Barna T."/>
            <person name="Nagy I."/>
            <person name="Horvath B."/>
            <person name="Nagy I."/>
            <person name="Tancsics A."/>
            <person name="Kriszt B."/>
            <person name="Baka E."/>
            <person name="Fekete C."/>
            <person name="Kukolya J."/>
        </authorList>
    </citation>
    <scope>NUCLEOTIDE SEQUENCE [LARGE SCALE GENOMIC DNA]</scope>
    <source>
        <strain evidence="2 3">TM51</strain>
    </source>
</reference>
<organism evidence="2 3">
    <name type="scientific">Thermobifida fusca TM51</name>
    <dbReference type="NCBI Taxonomy" id="1169414"/>
    <lineage>
        <taxon>Bacteria</taxon>
        <taxon>Bacillati</taxon>
        <taxon>Actinomycetota</taxon>
        <taxon>Actinomycetes</taxon>
        <taxon>Streptosporangiales</taxon>
        <taxon>Nocardiopsidaceae</taxon>
        <taxon>Thermobifida</taxon>
    </lineage>
</organism>
<feature type="region of interest" description="Disordered" evidence="1">
    <location>
        <begin position="1"/>
        <end position="21"/>
    </location>
</feature>
<gene>
    <name evidence="2" type="ORF">TM51_01435</name>
</gene>
<evidence type="ECO:0000256" key="1">
    <source>
        <dbReference type="SAM" id="MobiDB-lite"/>
    </source>
</evidence>
<keyword evidence="3" id="KW-1185">Reference proteome</keyword>
<dbReference type="Proteomes" id="UP000014184">
    <property type="component" value="Unassembled WGS sequence"/>
</dbReference>
<protein>
    <submittedName>
        <fullName evidence="2">Uncharacterized protein</fullName>
    </submittedName>
</protein>
<comment type="caution">
    <text evidence="2">The sequence shown here is derived from an EMBL/GenBank/DDBJ whole genome shotgun (WGS) entry which is preliminary data.</text>
</comment>
<evidence type="ECO:0000313" key="2">
    <source>
        <dbReference type="EMBL" id="EOR72650.1"/>
    </source>
</evidence>
<evidence type="ECO:0000313" key="3">
    <source>
        <dbReference type="Proteomes" id="UP000014184"/>
    </source>
</evidence>
<proteinExistence type="predicted"/>
<sequence>MRTAPPAHAQPASGSCSLRAQEESTVCRVSRFFPAAGEPGKPARQATAAAGVPERAERARSVLSQRGLGAEADAAQSAPQRRSDEAGGAGTVFRGAHEPWSVPDDRAEARGRSAGLLSSAWRESMRGGLQLCRMAPELPLPRGVLLWRLVDAGRAQPPAQ</sequence>
<name>A0A9P2TCW0_THEFU</name>
<feature type="region of interest" description="Disordered" evidence="1">
    <location>
        <begin position="34"/>
        <end position="107"/>
    </location>
</feature>
<dbReference type="PROSITE" id="PS51257">
    <property type="entry name" value="PROKAR_LIPOPROTEIN"/>
    <property type="match status" value="1"/>
</dbReference>
<accession>A0A9P2TCW0</accession>
<dbReference type="EMBL" id="AOSG01000006">
    <property type="protein sequence ID" value="EOR72650.1"/>
    <property type="molecule type" value="Genomic_DNA"/>
</dbReference>